<dbReference type="GO" id="GO:0046872">
    <property type="term" value="F:metal ion binding"/>
    <property type="evidence" value="ECO:0007669"/>
    <property type="project" value="UniProtKB-KW"/>
</dbReference>
<dbReference type="OrthoDB" id="9795675at2"/>
<keyword evidence="2 4" id="KW-0378">Hydrolase</keyword>
<sequence length="506" mass="57723">MKTVFLLFDSLIRDQLPGYGGCAERLPNFARLDARSTRFDNHWVGSLPCMPARRDMHNGRLNFFHRSWGPLEPFDDSFVTELRNSGIYTHLITDHYHYFEEGGCNFHTKFNSWELFRGQETDAWRGAPPPNTDDILDDFDPTIYDLSVHKHWRHAVNRAYMRKTEDFPIDKSFSSALRFLDENQLKDNWFLKLEVFDPHEPFHAPEEFLKAEGVDLNAPIADWPAYGEPEYSKETSENLQRTYRALLRFCDYQLGRLLDAFDEHDLWQDTALIVTTDHGFMLSEHNTWGKSVMPLYHQVSRIPLFMHLPGSTPVQCTTGLSQTTDLAPTVLDVAGVPCPPDMTGSSLQALSHGGVTERKFAIFGIWGGPINCTDGRYVMFLQPKEPSSQDDLYLYSMMPVDFKTPLKLADLQLATQCAPFEFTKGMPVWKIPATGIVERGAASFLPAKTTLFDLELDPNQNEPVTGELEIEAKLKNAMLDELKAHDAPTELISRFEFKNKELTAAI</sequence>
<name>A0A0P1J776_9RHOB</name>
<protein>
    <submittedName>
        <fullName evidence="4">Arylsulfatase</fullName>
        <ecNumber evidence="4">3.1.6.1</ecNumber>
    </submittedName>
</protein>
<evidence type="ECO:0000259" key="3">
    <source>
        <dbReference type="Pfam" id="PF00884"/>
    </source>
</evidence>
<keyword evidence="1" id="KW-0479">Metal-binding</keyword>
<dbReference type="RefSeq" id="WP_058314894.1">
    <property type="nucleotide sequence ID" value="NZ_CYTO01000019.1"/>
</dbReference>
<evidence type="ECO:0000256" key="2">
    <source>
        <dbReference type="ARBA" id="ARBA00022801"/>
    </source>
</evidence>
<keyword evidence="5" id="KW-1185">Reference proteome</keyword>
<dbReference type="PANTHER" id="PTHR45953">
    <property type="entry name" value="IDURONATE 2-SULFATASE"/>
    <property type="match status" value="1"/>
</dbReference>
<evidence type="ECO:0000256" key="1">
    <source>
        <dbReference type="ARBA" id="ARBA00022723"/>
    </source>
</evidence>
<evidence type="ECO:0000313" key="4">
    <source>
        <dbReference type="EMBL" id="CUK25943.1"/>
    </source>
</evidence>
<dbReference type="CDD" id="cd16148">
    <property type="entry name" value="sulfatase_like"/>
    <property type="match status" value="1"/>
</dbReference>
<gene>
    <name evidence="4" type="ORF">TA5114_01748</name>
</gene>
<dbReference type="InterPro" id="IPR017850">
    <property type="entry name" value="Alkaline_phosphatase_core_sf"/>
</dbReference>
<dbReference type="GO" id="GO:0005737">
    <property type="term" value="C:cytoplasm"/>
    <property type="evidence" value="ECO:0007669"/>
    <property type="project" value="TreeGrafter"/>
</dbReference>
<dbReference type="Proteomes" id="UP000051184">
    <property type="component" value="Unassembled WGS sequence"/>
</dbReference>
<dbReference type="AlphaFoldDB" id="A0A0P1J776"/>
<dbReference type="STRING" id="1715691.TA5113_01940"/>
<feature type="domain" description="Sulfatase N-terminal" evidence="3">
    <location>
        <begin position="3"/>
        <end position="336"/>
    </location>
</feature>
<dbReference type="PANTHER" id="PTHR45953:SF1">
    <property type="entry name" value="IDURONATE 2-SULFATASE"/>
    <property type="match status" value="1"/>
</dbReference>
<dbReference type="Pfam" id="PF00884">
    <property type="entry name" value="Sulfatase"/>
    <property type="match status" value="1"/>
</dbReference>
<dbReference type="Gene3D" id="3.40.720.10">
    <property type="entry name" value="Alkaline Phosphatase, subunit A"/>
    <property type="match status" value="1"/>
</dbReference>
<organism evidence="4 5">
    <name type="scientific">Cognatishimia activa</name>
    <dbReference type="NCBI Taxonomy" id="1715691"/>
    <lineage>
        <taxon>Bacteria</taxon>
        <taxon>Pseudomonadati</taxon>
        <taxon>Pseudomonadota</taxon>
        <taxon>Alphaproteobacteria</taxon>
        <taxon>Rhodobacterales</taxon>
        <taxon>Paracoccaceae</taxon>
        <taxon>Cognatishimia</taxon>
    </lineage>
</organism>
<dbReference type="GO" id="GO:0004065">
    <property type="term" value="F:arylsulfatase activity"/>
    <property type="evidence" value="ECO:0007669"/>
    <property type="project" value="UniProtKB-EC"/>
</dbReference>
<reference evidence="5" key="1">
    <citation type="submission" date="2015-09" db="EMBL/GenBank/DDBJ databases">
        <authorList>
            <person name="Rodrigo-Torres Lidia"/>
            <person name="Arahal R.David."/>
        </authorList>
    </citation>
    <scope>NUCLEOTIDE SEQUENCE [LARGE SCALE GENOMIC DNA]</scope>
    <source>
        <strain evidence="5">CECT 5114</strain>
    </source>
</reference>
<dbReference type="EC" id="3.1.6.1" evidence="4"/>
<accession>A0A0P1J776</accession>
<dbReference type="EMBL" id="CYUE01000018">
    <property type="protein sequence ID" value="CUK25943.1"/>
    <property type="molecule type" value="Genomic_DNA"/>
</dbReference>
<dbReference type="InterPro" id="IPR000917">
    <property type="entry name" value="Sulfatase_N"/>
</dbReference>
<proteinExistence type="predicted"/>
<dbReference type="SUPFAM" id="SSF53649">
    <property type="entry name" value="Alkaline phosphatase-like"/>
    <property type="match status" value="1"/>
</dbReference>
<evidence type="ECO:0000313" key="5">
    <source>
        <dbReference type="Proteomes" id="UP000051184"/>
    </source>
</evidence>